<dbReference type="EMBL" id="CP075155">
    <property type="protein sequence ID" value="UTX44045.1"/>
    <property type="molecule type" value="Genomic_DNA"/>
</dbReference>
<dbReference type="Gene3D" id="3.30.1370.30">
    <property type="match status" value="1"/>
</dbReference>
<dbReference type="PANTHER" id="PTHR11758">
    <property type="entry name" value="40S RIBOSOMAL PROTEIN S15A"/>
    <property type="match status" value="1"/>
</dbReference>
<reference evidence="5 7" key="2">
    <citation type="submission" date="2023-02" db="EMBL/GenBank/DDBJ databases">
        <title>Encephalitozoon hellem ATCC 50451 complete genome.</title>
        <authorList>
            <person name="Mascarenhas dos Santos A.C."/>
            <person name="Julian A.T."/>
            <person name="Pombert J.-F."/>
        </authorList>
    </citation>
    <scope>NUCLEOTIDE SEQUENCE [LARGE SCALE GENOMIC DNA]</scope>
    <source>
        <strain evidence="5 7">ATCC 50451</strain>
    </source>
</reference>
<evidence type="ECO:0000256" key="3">
    <source>
        <dbReference type="ARBA" id="ARBA00023274"/>
    </source>
</evidence>
<dbReference type="InterPro" id="IPR000630">
    <property type="entry name" value="Ribosomal_uS8"/>
</dbReference>
<evidence type="ECO:0000313" key="5">
    <source>
        <dbReference type="EMBL" id="WEL39528.1"/>
    </source>
</evidence>
<dbReference type="InterPro" id="IPR035987">
    <property type="entry name" value="Ribosomal_uS8_sf"/>
</dbReference>
<evidence type="ECO:0000313" key="6">
    <source>
        <dbReference type="Proteomes" id="UP001059546"/>
    </source>
</evidence>
<dbReference type="GO" id="GO:0003735">
    <property type="term" value="F:structural constituent of ribosome"/>
    <property type="evidence" value="ECO:0007669"/>
    <property type="project" value="InterPro"/>
</dbReference>
<dbReference type="OrthoDB" id="10250260at2759"/>
<dbReference type="GO" id="GO:0005840">
    <property type="term" value="C:ribosome"/>
    <property type="evidence" value="ECO:0007669"/>
    <property type="project" value="UniProtKB-KW"/>
</dbReference>
<dbReference type="EMBL" id="CP119070">
    <property type="protein sequence ID" value="WEL39528.1"/>
    <property type="molecule type" value="Genomic_DNA"/>
</dbReference>
<reference evidence="4" key="1">
    <citation type="submission" date="2021-05" db="EMBL/GenBank/DDBJ databases">
        <title>Encephalitozoon hellem ATCC 50604 Complete Genome.</title>
        <authorList>
            <person name="Mascarenhas dos Santos A.C."/>
            <person name="Julian A.T."/>
            <person name="Pombert J.-F."/>
        </authorList>
    </citation>
    <scope>NUCLEOTIDE SEQUENCE</scope>
    <source>
        <strain evidence="4">ATCC 50604</strain>
    </source>
</reference>
<comment type="similarity">
    <text evidence="1">Belongs to the universal ribosomal protein uS8 family.</text>
</comment>
<evidence type="ECO:0000313" key="7">
    <source>
        <dbReference type="Proteomes" id="UP001217963"/>
    </source>
</evidence>
<organism evidence="4 6">
    <name type="scientific">Encephalitozoon hellem</name>
    <name type="common">Microsporidian parasite</name>
    <dbReference type="NCBI Taxonomy" id="27973"/>
    <lineage>
        <taxon>Eukaryota</taxon>
        <taxon>Fungi</taxon>
        <taxon>Fungi incertae sedis</taxon>
        <taxon>Microsporidia</taxon>
        <taxon>Unikaryonidae</taxon>
        <taxon>Encephalitozoon</taxon>
    </lineage>
</organism>
<proteinExistence type="inferred from homology"/>
<dbReference type="Proteomes" id="UP001059546">
    <property type="component" value="Chromosome IX"/>
</dbReference>
<keyword evidence="3" id="KW-0687">Ribonucleoprotein</keyword>
<dbReference type="GO" id="GO:1990904">
    <property type="term" value="C:ribonucleoprotein complex"/>
    <property type="evidence" value="ECO:0007669"/>
    <property type="project" value="UniProtKB-KW"/>
</dbReference>
<gene>
    <name evidence="4" type="ORF">GPU96_09g18260</name>
    <name evidence="5" type="ORF">PFJ87_09g01570</name>
</gene>
<dbReference type="Pfam" id="PF00410">
    <property type="entry name" value="Ribosomal_S8"/>
    <property type="match status" value="1"/>
</dbReference>
<evidence type="ECO:0000256" key="1">
    <source>
        <dbReference type="ARBA" id="ARBA00006471"/>
    </source>
</evidence>
<keyword evidence="7" id="KW-1185">Reference proteome</keyword>
<evidence type="ECO:0000256" key="2">
    <source>
        <dbReference type="ARBA" id="ARBA00022980"/>
    </source>
</evidence>
<dbReference type="SUPFAM" id="SSF56047">
    <property type="entry name" value="Ribosomal protein S8"/>
    <property type="match status" value="1"/>
</dbReference>
<keyword evidence="2 4" id="KW-0689">Ribosomal protein</keyword>
<protein>
    <submittedName>
        <fullName evidence="4">Ribosomal protein S8</fullName>
    </submittedName>
</protein>
<dbReference type="AlphaFoldDB" id="A0A9Q9C9M4"/>
<dbReference type="GO" id="GO:0006412">
    <property type="term" value="P:translation"/>
    <property type="evidence" value="ECO:0007669"/>
    <property type="project" value="InterPro"/>
</dbReference>
<sequence>MSAALANMCKAINNASRAGKRQLLLRFSTEEMRKFLLQMLKYGYISGFSYIHDKGNGKSIIDLNGRLNRCGAISPNYIVKKDGIENFRARLLPARQFGHVLFNTSKGILDHRECLAENVGGKILGYFY</sequence>
<evidence type="ECO:0000313" key="4">
    <source>
        <dbReference type="EMBL" id="UTX44045.1"/>
    </source>
</evidence>
<dbReference type="Gene3D" id="3.30.1490.10">
    <property type="match status" value="1"/>
</dbReference>
<dbReference type="Proteomes" id="UP001217963">
    <property type="component" value="Chromosome IX"/>
</dbReference>
<accession>A0A9Q9C9M4</accession>
<name>A0A9Q9C9M4_ENCHE</name>